<dbReference type="EMBL" id="SWVK01000022">
    <property type="protein sequence ID" value="NFN36304.1"/>
    <property type="molecule type" value="Genomic_DNA"/>
</dbReference>
<feature type="domain" description="ABC3 transporter permease C-terminal" evidence="7">
    <location>
        <begin position="555"/>
        <end position="651"/>
    </location>
</feature>
<feature type="transmembrane region" description="Helical" evidence="6">
    <location>
        <begin position="289"/>
        <end position="312"/>
    </location>
</feature>
<evidence type="ECO:0000256" key="6">
    <source>
        <dbReference type="PIRNR" id="PIRNR018968"/>
    </source>
</evidence>
<dbReference type="GO" id="GO:0055085">
    <property type="term" value="P:transmembrane transport"/>
    <property type="evidence" value="ECO:0007669"/>
    <property type="project" value="UniProtKB-UniRule"/>
</dbReference>
<evidence type="ECO:0000256" key="4">
    <source>
        <dbReference type="ARBA" id="ARBA00022989"/>
    </source>
</evidence>
<sequence>MFFKISKNNVKRSFKDYAIYFLTLTFGVCIFYSFNSIESQKALFSLNSGQSEIMTLINNLISGISVFISFVLCGLILYANNFLIKKRKKEFAIYMTLGMKKSEISKILLFETFIIGLISLIVGLFIGVILSQGLSVLTAKMFEIPMVDYKFIISVSAILKTILYFSIIFIFAMIFNVAIISKYKLIDMINSSKKSESVKIRNNIFNIILFILSIITLVLAYYCINKSGLNINDIRFKLAILLGVIGTFMFYFGLAGFILYIVNTNKNIYFKNLNIFVSRQIYSKVNTNFISMSLICLMLFFTVTILSTGISLKSTMEKSLETSTPFDASGYMFMNEDSKLKNMNQALNELNFNFNEGENVEFYNEYRIEFDIDNILKNADESTKRLVQDRINEVSLVKISDYNNILKLKNKEKINLKDNEVIITSNFNALEKPLNKFVKEKNKISLNNKDYKIYNEKIFKEALSSSTFSGNIFTVVVPDDVVDNIEPSSMYFNVNYPKDNKEYFEEKYNQFFKVFTDSNKSVGENSIFILGDTKTNIYASNRGLSTLIIYLGIYIGIVFLISSAAILALQQLSEISESLERYKSLKRIGVPKKMINKTIFVQVFIYFMIPLGLALIHSVIGIHVINDYIKFYGKSDIGIAAISTVALILVIYGGYFYTTVVGYKNTINNAK</sequence>
<proteinExistence type="inferred from homology"/>
<reference evidence="10 11" key="1">
    <citation type="submission" date="2019-04" db="EMBL/GenBank/DDBJ databases">
        <title>Genome sequencing of Clostridium botulinum Groups I-IV and Clostridium butyricum.</title>
        <authorList>
            <person name="Brunt J."/>
            <person name="Van Vliet A.H.M."/>
            <person name="Stringer S.C."/>
            <person name="Carter A.T."/>
            <person name="Peck M.W."/>
        </authorList>
    </citation>
    <scope>NUCLEOTIDE SEQUENCE [LARGE SCALE GENOMIC DNA]</scope>
    <source>
        <strain evidence="8 11">1605</strain>
        <strain evidence="9 10">CB-K-33E</strain>
    </source>
</reference>
<feature type="transmembrane region" description="Helical" evidence="6">
    <location>
        <begin position="204"/>
        <end position="224"/>
    </location>
</feature>
<dbReference type="PANTHER" id="PTHR46795">
    <property type="entry name" value="ABC TRANSPORTER PERMEASE-RELATED-RELATED"/>
    <property type="match status" value="1"/>
</dbReference>
<evidence type="ECO:0000256" key="2">
    <source>
        <dbReference type="ARBA" id="ARBA00022475"/>
    </source>
</evidence>
<feature type="domain" description="ABC3 transporter permease C-terminal" evidence="7">
    <location>
        <begin position="64"/>
        <end position="180"/>
    </location>
</feature>
<keyword evidence="6" id="KW-0813">Transport</keyword>
<feature type="transmembrane region" description="Helical" evidence="6">
    <location>
        <begin position="603"/>
        <end position="625"/>
    </location>
</feature>
<dbReference type="GO" id="GO:0005886">
    <property type="term" value="C:plasma membrane"/>
    <property type="evidence" value="ECO:0007669"/>
    <property type="project" value="UniProtKB-SubCell"/>
</dbReference>
<keyword evidence="3 6" id="KW-0812">Transmembrane</keyword>
<dbReference type="RefSeq" id="WP_012449885.1">
    <property type="nucleotide sequence ID" value="NZ_CP010520.1"/>
</dbReference>
<evidence type="ECO:0000313" key="10">
    <source>
        <dbReference type="Proteomes" id="UP000473681"/>
    </source>
</evidence>
<keyword evidence="4 6" id="KW-1133">Transmembrane helix</keyword>
<dbReference type="Proteomes" id="UP000476820">
    <property type="component" value="Unassembled WGS sequence"/>
</dbReference>
<name>A0A0M1M2X9_CLOBO</name>
<dbReference type="OrthoDB" id="9781780at2"/>
<dbReference type="InterPro" id="IPR052536">
    <property type="entry name" value="ABC-4_Integral_Memb_Prot"/>
</dbReference>
<feature type="transmembrane region" description="Helical" evidence="6">
    <location>
        <begin position="17"/>
        <end position="37"/>
    </location>
</feature>
<evidence type="ECO:0000259" key="7">
    <source>
        <dbReference type="Pfam" id="PF02687"/>
    </source>
</evidence>
<evidence type="ECO:0000313" key="11">
    <source>
        <dbReference type="Proteomes" id="UP000476820"/>
    </source>
</evidence>
<dbReference type="PIRSF" id="PIRSF018968">
    <property type="entry name" value="ABC_permease_BceB"/>
    <property type="match status" value="1"/>
</dbReference>
<comment type="similarity">
    <text evidence="6">Belongs to the ABC-4 integral membrane protein family.</text>
</comment>
<organism evidence="8 11">
    <name type="scientific">Clostridium botulinum</name>
    <dbReference type="NCBI Taxonomy" id="1491"/>
    <lineage>
        <taxon>Bacteria</taxon>
        <taxon>Bacillati</taxon>
        <taxon>Bacillota</taxon>
        <taxon>Clostridia</taxon>
        <taxon>Eubacteriales</taxon>
        <taxon>Clostridiaceae</taxon>
        <taxon>Clostridium</taxon>
    </lineage>
</organism>
<keyword evidence="5 6" id="KW-0472">Membrane</keyword>
<keyword evidence="2 6" id="KW-1003">Cell membrane</keyword>
<gene>
    <name evidence="8" type="ORF">FC774_15930</name>
    <name evidence="9" type="ORF">FDB51_14500</name>
</gene>
<evidence type="ECO:0000256" key="1">
    <source>
        <dbReference type="ARBA" id="ARBA00004651"/>
    </source>
</evidence>
<evidence type="ECO:0000256" key="3">
    <source>
        <dbReference type="ARBA" id="ARBA00022692"/>
    </source>
</evidence>
<evidence type="ECO:0000313" key="8">
    <source>
        <dbReference type="EMBL" id="NFF89341.1"/>
    </source>
</evidence>
<dbReference type="Proteomes" id="UP000473681">
    <property type="component" value="Unassembled WGS sequence"/>
</dbReference>
<feature type="transmembrane region" description="Helical" evidence="6">
    <location>
        <begin position="547"/>
        <end position="569"/>
    </location>
</feature>
<feature type="transmembrane region" description="Helical" evidence="6">
    <location>
        <begin position="637"/>
        <end position="657"/>
    </location>
</feature>
<dbReference type="PANTHER" id="PTHR46795:SF3">
    <property type="entry name" value="ABC TRANSPORTER PERMEASE"/>
    <property type="match status" value="1"/>
</dbReference>
<feature type="transmembrane region" description="Helical" evidence="6">
    <location>
        <begin position="57"/>
        <end position="79"/>
    </location>
</feature>
<feature type="transmembrane region" description="Helical" evidence="6">
    <location>
        <begin position="236"/>
        <end position="262"/>
    </location>
</feature>
<dbReference type="InterPro" id="IPR027022">
    <property type="entry name" value="ABC_permease_BceB-typ"/>
</dbReference>
<dbReference type="InterPro" id="IPR003838">
    <property type="entry name" value="ABC3_permease_C"/>
</dbReference>
<dbReference type="AlphaFoldDB" id="A0A0M1M2X9"/>
<protein>
    <submittedName>
        <fullName evidence="8">ABC transporter permease</fullName>
    </submittedName>
</protein>
<comment type="subcellular location">
    <subcellularLocation>
        <location evidence="1 6">Cell membrane</location>
        <topology evidence="1 6">Multi-pass membrane protein</topology>
    </subcellularLocation>
</comment>
<accession>A0A0M1M2X9</accession>
<feature type="transmembrane region" description="Helical" evidence="6">
    <location>
        <begin position="151"/>
        <end position="183"/>
    </location>
</feature>
<evidence type="ECO:0000313" key="9">
    <source>
        <dbReference type="EMBL" id="NFN36304.1"/>
    </source>
</evidence>
<dbReference type="Pfam" id="PF02687">
    <property type="entry name" value="FtsX"/>
    <property type="match status" value="2"/>
</dbReference>
<evidence type="ECO:0000256" key="5">
    <source>
        <dbReference type="ARBA" id="ARBA00023136"/>
    </source>
</evidence>
<dbReference type="EMBL" id="SWOV01000062">
    <property type="protein sequence ID" value="NFF89341.1"/>
    <property type="molecule type" value="Genomic_DNA"/>
</dbReference>
<feature type="transmembrane region" description="Helical" evidence="6">
    <location>
        <begin position="107"/>
        <end position="131"/>
    </location>
</feature>
<comment type="caution">
    <text evidence="8">The sequence shown here is derived from an EMBL/GenBank/DDBJ whole genome shotgun (WGS) entry which is preliminary data.</text>
</comment>